<keyword evidence="2" id="KW-0808">Transferase</keyword>
<dbReference type="InterPro" id="IPR007345">
    <property type="entry name" value="Polysacch_pyruvyl_Trfase"/>
</dbReference>
<gene>
    <name evidence="2" type="ORF">LRX75_06565</name>
</gene>
<organism evidence="2 3">
    <name type="scientific">Rhizobium quercicola</name>
    <dbReference type="NCBI Taxonomy" id="2901226"/>
    <lineage>
        <taxon>Bacteria</taxon>
        <taxon>Pseudomonadati</taxon>
        <taxon>Pseudomonadota</taxon>
        <taxon>Alphaproteobacteria</taxon>
        <taxon>Hyphomicrobiales</taxon>
        <taxon>Rhizobiaceae</taxon>
        <taxon>Rhizobium/Agrobacterium group</taxon>
        <taxon>Rhizobium</taxon>
    </lineage>
</organism>
<accession>A0A9X1SZS1</accession>
<feature type="domain" description="Polysaccharide pyruvyl transferase" evidence="1">
    <location>
        <begin position="70"/>
        <end position="235"/>
    </location>
</feature>
<name>A0A9X1SZS1_9HYPH</name>
<protein>
    <submittedName>
        <fullName evidence="2">Polysaccharide pyruvyl transferase family protein</fullName>
    </submittedName>
</protein>
<comment type="caution">
    <text evidence="2">The sequence shown here is derived from an EMBL/GenBank/DDBJ whole genome shotgun (WGS) entry which is preliminary data.</text>
</comment>
<evidence type="ECO:0000313" key="3">
    <source>
        <dbReference type="Proteomes" id="UP001139089"/>
    </source>
</evidence>
<dbReference type="RefSeq" id="WP_231812882.1">
    <property type="nucleotide sequence ID" value="NZ_JAJOZR010000003.1"/>
</dbReference>
<dbReference type="Pfam" id="PF04230">
    <property type="entry name" value="PS_pyruv_trans"/>
    <property type="match status" value="1"/>
</dbReference>
<dbReference type="EMBL" id="JAJOZR010000003">
    <property type="protein sequence ID" value="MCD7108701.1"/>
    <property type="molecule type" value="Genomic_DNA"/>
</dbReference>
<dbReference type="Proteomes" id="UP001139089">
    <property type="component" value="Unassembled WGS sequence"/>
</dbReference>
<sequence length="364" mass="39438">MSQELIDIVGAEGSIPLSWVTTTGKESYLNLGDALSAVIVSMMSGLPVHHMAAKSQATRLAAVGTIGHMFAGGDVSFWGTGTSPNLNPHQGDKPKIAYRTPADTRITTYATRGPFSRRLLAPDAQGAGVFGDPLWLLPRFHTAPVEKTCELGVILHLSELEDRAYEAHPKPESVRHHVSEADKASVRLINTVTPISVGSLRDRLDEILSSKRIVSTSLHGMVFAESYGIPCLYFSPRAAVAGPGKIDLMGEEGLDLRFVDLYQGIGQDSLDVWYQPRRAATDWGTLIRAIDDIWYQKTFTGEDLIEAFPLPGTMLDKGPTGSAFDHPLIASLPMERHRPPTEGVPPSRGWLSKLAAHARGLSGV</sequence>
<evidence type="ECO:0000313" key="2">
    <source>
        <dbReference type="EMBL" id="MCD7108701.1"/>
    </source>
</evidence>
<evidence type="ECO:0000259" key="1">
    <source>
        <dbReference type="Pfam" id="PF04230"/>
    </source>
</evidence>
<proteinExistence type="predicted"/>
<dbReference type="GO" id="GO:0016740">
    <property type="term" value="F:transferase activity"/>
    <property type="evidence" value="ECO:0007669"/>
    <property type="project" value="UniProtKB-KW"/>
</dbReference>
<reference evidence="2" key="1">
    <citation type="submission" date="2021-12" db="EMBL/GenBank/DDBJ databases">
        <authorList>
            <person name="Li Y."/>
        </authorList>
    </citation>
    <scope>NUCLEOTIDE SEQUENCE</scope>
    <source>
        <strain evidence="2">DKSPLA3</strain>
    </source>
</reference>
<keyword evidence="3" id="KW-1185">Reference proteome</keyword>
<dbReference type="AlphaFoldDB" id="A0A9X1SZS1"/>